<evidence type="ECO:0000313" key="2">
    <source>
        <dbReference type="Proteomes" id="UP000823486"/>
    </source>
</evidence>
<accession>A0ABS2QHT7</accession>
<name>A0ABS2QHT7_9BACI</name>
<proteinExistence type="predicted"/>
<evidence type="ECO:0000313" key="1">
    <source>
        <dbReference type="EMBL" id="MBM7692702.1"/>
    </source>
</evidence>
<keyword evidence="2" id="KW-1185">Reference proteome</keyword>
<dbReference type="RefSeq" id="WP_204542712.1">
    <property type="nucleotide sequence ID" value="NZ_JAFBFI010000008.1"/>
</dbReference>
<sequence length="237" mass="27377">MATTVGLQYAKELKLSSEHPLIQRAITYLLNSFDYEKNVWPAVPEAVNLVPHAPWWNFDVEKGHCGVHASWANPNAEITGYLREYSELVPNPFLNFITELALKDLQELPTKMEMHDFLCCLRLSETLQGQQKEAAVKKLRKSAREITGLDENAWQGYGLKPLQIVSSPDSVYADLFKEELPLQLDYEITSLSEEGSWNPNWSWFGQYDEEWKMAEIDWKGHLTVRMLKTLKNFGRIE</sequence>
<comment type="caution">
    <text evidence="1">The sequence shown here is derived from an EMBL/GenBank/DDBJ whole genome shotgun (WGS) entry which is preliminary data.</text>
</comment>
<reference evidence="1 2" key="1">
    <citation type="submission" date="2021-01" db="EMBL/GenBank/DDBJ databases">
        <title>Genomic Encyclopedia of Type Strains, Phase IV (KMG-IV): sequencing the most valuable type-strain genomes for metagenomic binning, comparative biology and taxonomic classification.</title>
        <authorList>
            <person name="Goeker M."/>
        </authorList>
    </citation>
    <scope>NUCLEOTIDE SEQUENCE [LARGE SCALE GENOMIC DNA]</scope>
    <source>
        <strain evidence="1 2">DSM 105482</strain>
    </source>
</reference>
<protein>
    <submittedName>
        <fullName evidence="1">Uncharacterized protein</fullName>
    </submittedName>
</protein>
<gene>
    <name evidence="1" type="ORF">JOC77_002133</name>
</gene>
<organism evidence="1 2">
    <name type="scientific">Peribacillus deserti</name>
    <dbReference type="NCBI Taxonomy" id="673318"/>
    <lineage>
        <taxon>Bacteria</taxon>
        <taxon>Bacillati</taxon>
        <taxon>Bacillota</taxon>
        <taxon>Bacilli</taxon>
        <taxon>Bacillales</taxon>
        <taxon>Bacillaceae</taxon>
        <taxon>Peribacillus</taxon>
    </lineage>
</organism>
<dbReference type="Proteomes" id="UP000823486">
    <property type="component" value="Unassembled WGS sequence"/>
</dbReference>
<dbReference type="EMBL" id="JAFBFI010000008">
    <property type="protein sequence ID" value="MBM7692702.1"/>
    <property type="molecule type" value="Genomic_DNA"/>
</dbReference>